<dbReference type="PATRIC" id="fig|1129794.4.peg.4253"/>
<dbReference type="HOGENOM" id="CLU_2881844_0_0_6"/>
<dbReference type="Proteomes" id="UP000011864">
    <property type="component" value="Chromosome"/>
</dbReference>
<sequence>MKFKIIKAALAGLLLTLSGFANSAIILSGDVASGSGVLTFTTDYSLNITSNGTVKGIAFDEWG</sequence>
<evidence type="ECO:0000256" key="1">
    <source>
        <dbReference type="SAM" id="SignalP"/>
    </source>
</evidence>
<gene>
    <name evidence="2" type="ORF">C427_4270</name>
</gene>
<keyword evidence="3" id="KW-1185">Reference proteome</keyword>
<dbReference type="RefSeq" id="WP_015431167.1">
    <property type="nucleotide sequence ID" value="NC_020514.1"/>
</dbReference>
<keyword evidence="1" id="KW-0732">Signal</keyword>
<dbReference type="AlphaFoldDB" id="M4RRT5"/>
<proteinExistence type="predicted"/>
<accession>M4RRT5</accession>
<dbReference type="KEGG" id="gps:C427_4270"/>
<evidence type="ECO:0000313" key="2">
    <source>
        <dbReference type="EMBL" id="AGH46375.1"/>
    </source>
</evidence>
<protein>
    <submittedName>
        <fullName evidence="2">Uncharacterized protein</fullName>
    </submittedName>
</protein>
<name>M4RRT5_9ALTE</name>
<reference evidence="2 3" key="1">
    <citation type="journal article" date="2013" name="Genome Announc.">
        <title>Complete Genome Sequence of Glaciecola psychrophila Strain 170T.</title>
        <authorList>
            <person name="Yin J."/>
            <person name="Chen J."/>
            <person name="Liu G."/>
            <person name="Yu Y."/>
            <person name="Song L."/>
            <person name="Wang X."/>
            <person name="Qu X."/>
        </authorList>
    </citation>
    <scope>NUCLEOTIDE SEQUENCE [LARGE SCALE GENOMIC DNA]</scope>
    <source>
        <strain evidence="2 3">170</strain>
    </source>
</reference>
<feature type="chain" id="PRO_5004056874" evidence="1">
    <location>
        <begin position="24"/>
        <end position="63"/>
    </location>
</feature>
<dbReference type="EMBL" id="CP003837">
    <property type="protein sequence ID" value="AGH46375.1"/>
    <property type="molecule type" value="Genomic_DNA"/>
</dbReference>
<feature type="signal peptide" evidence="1">
    <location>
        <begin position="1"/>
        <end position="23"/>
    </location>
</feature>
<evidence type="ECO:0000313" key="3">
    <source>
        <dbReference type="Proteomes" id="UP000011864"/>
    </source>
</evidence>
<organism evidence="2 3">
    <name type="scientific">Paraglaciecola psychrophila 170</name>
    <dbReference type="NCBI Taxonomy" id="1129794"/>
    <lineage>
        <taxon>Bacteria</taxon>
        <taxon>Pseudomonadati</taxon>
        <taxon>Pseudomonadota</taxon>
        <taxon>Gammaproteobacteria</taxon>
        <taxon>Alteromonadales</taxon>
        <taxon>Alteromonadaceae</taxon>
        <taxon>Paraglaciecola</taxon>
    </lineage>
</organism>